<feature type="compositionally biased region" description="Basic residues" evidence="1">
    <location>
        <begin position="202"/>
        <end position="211"/>
    </location>
</feature>
<name>A0AA86SZT5_9FABA</name>
<dbReference type="Proteomes" id="UP001189624">
    <property type="component" value="Chromosome 9"/>
</dbReference>
<gene>
    <name evidence="3" type="ORF">AYBTSS11_LOCUS26051</name>
</gene>
<feature type="region of interest" description="Disordered" evidence="1">
    <location>
        <begin position="110"/>
        <end position="211"/>
    </location>
</feature>
<evidence type="ECO:0000313" key="3">
    <source>
        <dbReference type="EMBL" id="CAJ1973984.1"/>
    </source>
</evidence>
<organism evidence="3 4">
    <name type="scientific">Sphenostylis stenocarpa</name>
    <dbReference type="NCBI Taxonomy" id="92480"/>
    <lineage>
        <taxon>Eukaryota</taxon>
        <taxon>Viridiplantae</taxon>
        <taxon>Streptophyta</taxon>
        <taxon>Embryophyta</taxon>
        <taxon>Tracheophyta</taxon>
        <taxon>Spermatophyta</taxon>
        <taxon>Magnoliopsida</taxon>
        <taxon>eudicotyledons</taxon>
        <taxon>Gunneridae</taxon>
        <taxon>Pentapetalae</taxon>
        <taxon>rosids</taxon>
        <taxon>fabids</taxon>
        <taxon>Fabales</taxon>
        <taxon>Fabaceae</taxon>
        <taxon>Papilionoideae</taxon>
        <taxon>50 kb inversion clade</taxon>
        <taxon>NPAAA clade</taxon>
        <taxon>indigoferoid/millettioid clade</taxon>
        <taxon>Phaseoleae</taxon>
        <taxon>Sphenostylis</taxon>
    </lineage>
</organism>
<keyword evidence="4" id="KW-1185">Reference proteome</keyword>
<accession>A0AA86SZT5</accession>
<dbReference type="InterPro" id="IPR000313">
    <property type="entry name" value="PWWP_dom"/>
</dbReference>
<evidence type="ECO:0000256" key="1">
    <source>
        <dbReference type="SAM" id="MobiDB-lite"/>
    </source>
</evidence>
<dbReference type="Gramene" id="rna-AYBTSS11_LOCUS26051">
    <property type="protein sequence ID" value="CAJ1973984.1"/>
    <property type="gene ID" value="gene-AYBTSS11_LOCUS26051"/>
</dbReference>
<reference evidence="3" key="1">
    <citation type="submission" date="2023-10" db="EMBL/GenBank/DDBJ databases">
        <authorList>
            <person name="Domelevo Entfellner J.-B."/>
        </authorList>
    </citation>
    <scope>NUCLEOTIDE SEQUENCE</scope>
</reference>
<dbReference type="EMBL" id="OY731406">
    <property type="protein sequence ID" value="CAJ1973984.1"/>
    <property type="molecule type" value="Genomic_DNA"/>
</dbReference>
<feature type="domain" description="PWWP" evidence="2">
    <location>
        <begin position="24"/>
        <end position="89"/>
    </location>
</feature>
<dbReference type="CDD" id="cd05162">
    <property type="entry name" value="PWWP"/>
    <property type="match status" value="1"/>
</dbReference>
<evidence type="ECO:0000259" key="2">
    <source>
        <dbReference type="PROSITE" id="PS50812"/>
    </source>
</evidence>
<dbReference type="Gene3D" id="2.30.30.140">
    <property type="match status" value="1"/>
</dbReference>
<feature type="compositionally biased region" description="Polar residues" evidence="1">
    <location>
        <begin position="161"/>
        <end position="170"/>
    </location>
</feature>
<dbReference type="SUPFAM" id="SSF63748">
    <property type="entry name" value="Tudor/PWWP/MBT"/>
    <property type="match status" value="1"/>
</dbReference>
<evidence type="ECO:0000313" key="4">
    <source>
        <dbReference type="Proteomes" id="UP001189624"/>
    </source>
</evidence>
<protein>
    <recommendedName>
        <fullName evidence="2">PWWP domain-containing protein</fullName>
    </recommendedName>
</protein>
<proteinExistence type="predicted"/>
<dbReference type="AlphaFoldDB" id="A0AA86SZT5"/>
<dbReference type="PROSITE" id="PS50812">
    <property type="entry name" value="PWWP"/>
    <property type="match status" value="1"/>
</dbReference>
<sequence>MSACGIKSGKSETSEDGANDSVALGDVIFIKLRGSSWWPAQVVDENSVNKSVKPSRRSKRSPGNILVRHYGSYTYSYADPIKCRAEFKTILERNDGSLRKLLLQTLEQDLPSTKSRGSKGSLLQPKGASSKDAAGKRKSNGQDKEQNKIKHKKQKDRSNDNDSASQSRETGSLGKSPELSSRRIRVMENLGLIAPAGSPFQKKAHKSNKAS</sequence>
<dbReference type="Pfam" id="PF00855">
    <property type="entry name" value="PWWP"/>
    <property type="match status" value="1"/>
</dbReference>